<evidence type="ECO:0000313" key="2">
    <source>
        <dbReference type="Proteomes" id="UP000887013"/>
    </source>
</evidence>
<gene>
    <name evidence="1" type="ORF">NPIL_687681</name>
</gene>
<evidence type="ECO:0000313" key="1">
    <source>
        <dbReference type="EMBL" id="GFT26099.1"/>
    </source>
</evidence>
<protein>
    <submittedName>
        <fullName evidence="1">Uncharacterized protein</fullName>
    </submittedName>
</protein>
<feature type="non-terminal residue" evidence="1">
    <location>
        <position position="42"/>
    </location>
</feature>
<dbReference type="EMBL" id="BMAW01106784">
    <property type="protein sequence ID" value="GFT26099.1"/>
    <property type="molecule type" value="Genomic_DNA"/>
</dbReference>
<dbReference type="AlphaFoldDB" id="A0A8X6TKY0"/>
<sequence length="42" mass="4717">MVKRFRSIKGFGSVMDVGKQPNQTALTLEKLDNIKIFLGHTP</sequence>
<comment type="caution">
    <text evidence="1">The sequence shown here is derived from an EMBL/GenBank/DDBJ whole genome shotgun (WGS) entry which is preliminary data.</text>
</comment>
<organism evidence="1 2">
    <name type="scientific">Nephila pilipes</name>
    <name type="common">Giant wood spider</name>
    <name type="synonym">Nephila maculata</name>
    <dbReference type="NCBI Taxonomy" id="299642"/>
    <lineage>
        <taxon>Eukaryota</taxon>
        <taxon>Metazoa</taxon>
        <taxon>Ecdysozoa</taxon>
        <taxon>Arthropoda</taxon>
        <taxon>Chelicerata</taxon>
        <taxon>Arachnida</taxon>
        <taxon>Araneae</taxon>
        <taxon>Araneomorphae</taxon>
        <taxon>Entelegynae</taxon>
        <taxon>Araneoidea</taxon>
        <taxon>Nephilidae</taxon>
        <taxon>Nephila</taxon>
    </lineage>
</organism>
<keyword evidence="2" id="KW-1185">Reference proteome</keyword>
<accession>A0A8X6TKY0</accession>
<name>A0A8X6TKY0_NEPPI</name>
<proteinExistence type="predicted"/>
<reference evidence="1" key="1">
    <citation type="submission" date="2020-08" db="EMBL/GenBank/DDBJ databases">
        <title>Multicomponent nature underlies the extraordinary mechanical properties of spider dragline silk.</title>
        <authorList>
            <person name="Kono N."/>
            <person name="Nakamura H."/>
            <person name="Mori M."/>
            <person name="Yoshida Y."/>
            <person name="Ohtoshi R."/>
            <person name="Malay A.D."/>
            <person name="Moran D.A.P."/>
            <person name="Tomita M."/>
            <person name="Numata K."/>
            <person name="Arakawa K."/>
        </authorList>
    </citation>
    <scope>NUCLEOTIDE SEQUENCE</scope>
</reference>
<dbReference type="Proteomes" id="UP000887013">
    <property type="component" value="Unassembled WGS sequence"/>
</dbReference>